<accession>A0A4Y6ADG1</accession>
<dbReference type="EMBL" id="CP000560">
    <property type="protein sequence ID" value="QDE58131.1"/>
    <property type="molecule type" value="Genomic_DNA"/>
</dbReference>
<evidence type="ECO:0000313" key="2">
    <source>
        <dbReference type="Proteomes" id="UP000001120"/>
    </source>
</evidence>
<dbReference type="AlphaFoldDB" id="A0A4Y6ADG1"/>
<name>A0A4Y6ADG1_BACVZ</name>
<keyword evidence="2" id="KW-1185">Reference proteome</keyword>
<protein>
    <submittedName>
        <fullName evidence="1">Uncharacterized protein</fullName>
    </submittedName>
</protein>
<sequence length="61" mass="7052">MNGFLFIMGLIPIPNYAVFVQIKKRIKEIKPYHFFFAFSLVRICVMFLKKSKVSPALSGLL</sequence>
<proteinExistence type="predicted"/>
<evidence type="ECO:0000313" key="1">
    <source>
        <dbReference type="EMBL" id="QDE58131.1"/>
    </source>
</evidence>
<dbReference type="KEGG" id="bay:RBAM_38430"/>
<reference evidence="1 2" key="1">
    <citation type="journal article" date="2007" name="Nat. Biotechnol.">
        <title>Comparative analysis of the complete genome sequence of the plant growth-promoting bacterium Bacillus amyloliquefaciens FZB42.</title>
        <authorList>
            <person name="Chen X.H."/>
            <person name="Koumoutsi A."/>
            <person name="Scholz R."/>
            <person name="Eisenreich A."/>
            <person name="Schneider K."/>
            <person name="Heinemeyer I."/>
            <person name="Morgenstern B."/>
            <person name="Voss B."/>
            <person name="Hess W.R."/>
            <person name="Reva O."/>
            <person name="Junge H."/>
            <person name="Voigt B."/>
            <person name="Jungblut P.R."/>
            <person name="Vater J."/>
            <person name="Sussmuth R."/>
            <person name="Liesegang H."/>
            <person name="Strittmatter A."/>
            <person name="Gottschalk G."/>
            <person name="Borriss R."/>
        </authorList>
    </citation>
    <scope>NUCLEOTIDE SEQUENCE [LARGE SCALE GENOMIC DNA]</scope>
    <source>
        <strain evidence="2">DSM 23117 / BGSC 10A6 / LMG 26770 / FZB42</strain>
    </source>
</reference>
<dbReference type="Proteomes" id="UP000001120">
    <property type="component" value="Chromosome"/>
</dbReference>
<organism evidence="1 2">
    <name type="scientific">Bacillus velezensis (strain DSM 23117 / BGSC 10A6 / LMG 26770 / FZB42)</name>
    <name type="common">Bacillus amyloliquefaciens subsp. plantarum</name>
    <dbReference type="NCBI Taxonomy" id="326423"/>
    <lineage>
        <taxon>Bacteria</taxon>
        <taxon>Bacillati</taxon>
        <taxon>Bacillota</taxon>
        <taxon>Bacilli</taxon>
        <taxon>Bacillales</taxon>
        <taxon>Bacillaceae</taxon>
        <taxon>Bacillus</taxon>
        <taxon>Bacillus amyloliquefaciens group</taxon>
    </lineage>
</organism>
<gene>
    <name evidence="1" type="ORF">RBAM_38430</name>
</gene>